<accession>K1RES8</accession>
<protein>
    <submittedName>
        <fullName evidence="1">Uncharacterized protein</fullName>
    </submittedName>
</protein>
<organism evidence="1">
    <name type="scientific">Magallana gigas</name>
    <name type="common">Pacific oyster</name>
    <name type="synonym">Crassostrea gigas</name>
    <dbReference type="NCBI Taxonomy" id="29159"/>
    <lineage>
        <taxon>Eukaryota</taxon>
        <taxon>Metazoa</taxon>
        <taxon>Spiralia</taxon>
        <taxon>Lophotrochozoa</taxon>
        <taxon>Mollusca</taxon>
        <taxon>Bivalvia</taxon>
        <taxon>Autobranchia</taxon>
        <taxon>Pteriomorphia</taxon>
        <taxon>Ostreida</taxon>
        <taxon>Ostreoidea</taxon>
        <taxon>Ostreidae</taxon>
        <taxon>Magallana</taxon>
    </lineage>
</organism>
<evidence type="ECO:0000313" key="1">
    <source>
        <dbReference type="EMBL" id="EKC42269.1"/>
    </source>
</evidence>
<proteinExistence type="predicted"/>
<reference evidence="1" key="1">
    <citation type="journal article" date="2012" name="Nature">
        <title>The oyster genome reveals stress adaptation and complexity of shell formation.</title>
        <authorList>
            <person name="Zhang G."/>
            <person name="Fang X."/>
            <person name="Guo X."/>
            <person name="Li L."/>
            <person name="Luo R."/>
            <person name="Xu F."/>
            <person name="Yang P."/>
            <person name="Zhang L."/>
            <person name="Wang X."/>
            <person name="Qi H."/>
            <person name="Xiong Z."/>
            <person name="Que H."/>
            <person name="Xie Y."/>
            <person name="Holland P.W."/>
            <person name="Paps J."/>
            <person name="Zhu Y."/>
            <person name="Wu F."/>
            <person name="Chen Y."/>
            <person name="Wang J."/>
            <person name="Peng C."/>
            <person name="Meng J."/>
            <person name="Yang L."/>
            <person name="Liu J."/>
            <person name="Wen B."/>
            <person name="Zhang N."/>
            <person name="Huang Z."/>
            <person name="Zhu Q."/>
            <person name="Feng Y."/>
            <person name="Mount A."/>
            <person name="Hedgecock D."/>
            <person name="Xu Z."/>
            <person name="Liu Y."/>
            <person name="Domazet-Loso T."/>
            <person name="Du Y."/>
            <person name="Sun X."/>
            <person name="Zhang S."/>
            <person name="Liu B."/>
            <person name="Cheng P."/>
            <person name="Jiang X."/>
            <person name="Li J."/>
            <person name="Fan D."/>
            <person name="Wang W."/>
            <person name="Fu W."/>
            <person name="Wang T."/>
            <person name="Wang B."/>
            <person name="Zhang J."/>
            <person name="Peng Z."/>
            <person name="Li Y."/>
            <person name="Li N."/>
            <person name="Wang J."/>
            <person name="Chen M."/>
            <person name="He Y."/>
            <person name="Tan F."/>
            <person name="Song X."/>
            <person name="Zheng Q."/>
            <person name="Huang R."/>
            <person name="Yang H."/>
            <person name="Du X."/>
            <person name="Chen L."/>
            <person name="Yang M."/>
            <person name="Gaffney P.M."/>
            <person name="Wang S."/>
            <person name="Luo L."/>
            <person name="She Z."/>
            <person name="Ming Y."/>
            <person name="Huang W."/>
            <person name="Zhang S."/>
            <person name="Huang B."/>
            <person name="Zhang Y."/>
            <person name="Qu T."/>
            <person name="Ni P."/>
            <person name="Miao G."/>
            <person name="Wang J."/>
            <person name="Wang Q."/>
            <person name="Steinberg C.E."/>
            <person name="Wang H."/>
            <person name="Li N."/>
            <person name="Qian L."/>
            <person name="Zhang G."/>
            <person name="Li Y."/>
            <person name="Yang H."/>
            <person name="Liu X."/>
            <person name="Wang J."/>
            <person name="Yin Y."/>
            <person name="Wang J."/>
        </authorList>
    </citation>
    <scope>NUCLEOTIDE SEQUENCE [LARGE SCALE GENOMIC DNA]</scope>
    <source>
        <strain evidence="1">05x7-T-G4-1.051#20</strain>
    </source>
</reference>
<dbReference type="AlphaFoldDB" id="K1RES8"/>
<dbReference type="HOGENOM" id="CLU_2252640_0_0_1"/>
<sequence length="104" mass="11705">MGQRSSMWKEMDAAGLSTDFPILIEEEICNITLGTYQMKMPKAYSHELLQEDGAYDILIAEDVQNIVGTKIRSRHFLAINICVGYATVKELLYPGTVNARLDHV</sequence>
<gene>
    <name evidence="1" type="ORF">CGI_10017837</name>
</gene>
<dbReference type="InParanoid" id="K1RES8"/>
<name>K1RES8_MAGGI</name>
<dbReference type="EMBL" id="JH816626">
    <property type="protein sequence ID" value="EKC42269.1"/>
    <property type="molecule type" value="Genomic_DNA"/>
</dbReference>